<name>A0ABS6JLP1_9BACI</name>
<feature type="compositionally biased region" description="Basic and acidic residues" evidence="4">
    <location>
        <begin position="95"/>
        <end position="106"/>
    </location>
</feature>
<dbReference type="Pfam" id="PF04851">
    <property type="entry name" value="ResIII"/>
    <property type="match status" value="1"/>
</dbReference>
<reference evidence="7 8" key="1">
    <citation type="submission" date="2021-06" db="EMBL/GenBank/DDBJ databases">
        <title>Bacillus sp. RD4P76, an endophyte from a halophyte.</title>
        <authorList>
            <person name="Sun J.-Q."/>
        </authorList>
    </citation>
    <scope>NUCLEOTIDE SEQUENCE [LARGE SCALE GENOMIC DNA]</scope>
    <source>
        <strain evidence="7 8">CGMCC 1.15917</strain>
    </source>
</reference>
<accession>A0ABS6JLP1</accession>
<feature type="compositionally biased region" description="Polar residues" evidence="4">
    <location>
        <begin position="78"/>
        <end position="93"/>
    </location>
</feature>
<keyword evidence="8" id="KW-1185">Reference proteome</keyword>
<dbReference type="InterPro" id="IPR014001">
    <property type="entry name" value="Helicase_ATP-bd"/>
</dbReference>
<keyword evidence="2" id="KW-0067">ATP-binding</keyword>
<evidence type="ECO:0000256" key="4">
    <source>
        <dbReference type="SAM" id="MobiDB-lite"/>
    </source>
</evidence>
<evidence type="ECO:0000313" key="7">
    <source>
        <dbReference type="EMBL" id="MBU9714587.1"/>
    </source>
</evidence>
<dbReference type="GO" id="GO:0004386">
    <property type="term" value="F:helicase activity"/>
    <property type="evidence" value="ECO:0007669"/>
    <property type="project" value="UniProtKB-KW"/>
</dbReference>
<dbReference type="PROSITE" id="PS51194">
    <property type="entry name" value="HELICASE_CTER"/>
    <property type="match status" value="1"/>
</dbReference>
<evidence type="ECO:0000256" key="2">
    <source>
        <dbReference type="ARBA" id="ARBA00022840"/>
    </source>
</evidence>
<keyword evidence="7" id="KW-0378">Hydrolase</keyword>
<sequence length="492" mass="55865">MTKNGRPHCRRCGNHDPNLFASYHCYRCKQECTYCRSCIMMGKITSCSPLVRWLPNKREKRTAASPFTHPSQRHHQSNSELHSNPNHQSNSELIPNRKPDPKCDPSPRHTLAWTGTLSYFQQKASDKLYATINDFLHGKNERNTFLVWAVCGSGKTEMLFHGIESALNAGLHVLIATPRTDVVLELEPRLKAAFPNTKILPLYGGAEDRFGQGDLVISTTHQLLRFHNAFDLVIIDEVDAFPYTADQKLRYAVNKAKRDRSLTVFVTATPDGKMKWQAETGEILSVKVARRYHRHPLPVPRYKWVGQWKKKLAKATLPIPIFHWIQTHLTTQKQIFLFVPSVAVMHDVADILERTLQTTVGFVHSSDPDRREKVMAFRNGKTRVLVTTTILERGVTVKGVQVGVLGSEDRIFTESALVQISGRAGRSPDAPTGDVTFFHYGKTNEMVKAVRHIQEMNRLGDEELALESRKLREHNVKEQNNNPTGVARNLKK</sequence>
<gene>
    <name evidence="7" type="ORF">KS419_22850</name>
</gene>
<dbReference type="InterPro" id="IPR001650">
    <property type="entry name" value="Helicase_C-like"/>
</dbReference>
<dbReference type="SMART" id="SM00487">
    <property type="entry name" value="DEXDc"/>
    <property type="match status" value="1"/>
</dbReference>
<dbReference type="PROSITE" id="PS51192">
    <property type="entry name" value="HELICASE_ATP_BIND_1"/>
    <property type="match status" value="1"/>
</dbReference>
<keyword evidence="1" id="KW-0547">Nucleotide-binding</keyword>
<dbReference type="PANTHER" id="PTHR30580">
    <property type="entry name" value="PRIMOSOMAL PROTEIN N"/>
    <property type="match status" value="1"/>
</dbReference>
<organism evidence="7 8">
    <name type="scientific">Evansella tamaricis</name>
    <dbReference type="NCBI Taxonomy" id="2069301"/>
    <lineage>
        <taxon>Bacteria</taxon>
        <taxon>Bacillati</taxon>
        <taxon>Bacillota</taxon>
        <taxon>Bacilli</taxon>
        <taxon>Bacillales</taxon>
        <taxon>Bacillaceae</taxon>
        <taxon>Evansella</taxon>
    </lineage>
</organism>
<evidence type="ECO:0000259" key="5">
    <source>
        <dbReference type="PROSITE" id="PS51192"/>
    </source>
</evidence>
<feature type="domain" description="Helicase C-terminal" evidence="6">
    <location>
        <begin position="324"/>
        <end position="472"/>
    </location>
</feature>
<feature type="region of interest" description="Disordered" evidence="4">
    <location>
        <begin position="473"/>
        <end position="492"/>
    </location>
</feature>
<dbReference type="InterPro" id="IPR006935">
    <property type="entry name" value="Helicase/UvrB_N"/>
</dbReference>
<dbReference type="PANTHER" id="PTHR30580:SF1">
    <property type="entry name" value="COMF OPERON PROTEIN 1"/>
    <property type="match status" value="1"/>
</dbReference>
<dbReference type="Proteomes" id="UP000784880">
    <property type="component" value="Unassembled WGS sequence"/>
</dbReference>
<keyword evidence="7" id="KW-0347">Helicase</keyword>
<protein>
    <submittedName>
        <fullName evidence="7">DEAD/DEAH box helicase</fullName>
    </submittedName>
</protein>
<keyword evidence="3" id="KW-0238">DNA-binding</keyword>
<evidence type="ECO:0000256" key="1">
    <source>
        <dbReference type="ARBA" id="ARBA00022741"/>
    </source>
</evidence>
<evidence type="ECO:0000313" key="8">
    <source>
        <dbReference type="Proteomes" id="UP000784880"/>
    </source>
</evidence>
<feature type="domain" description="Helicase ATP-binding" evidence="5">
    <location>
        <begin position="136"/>
        <end position="288"/>
    </location>
</feature>
<feature type="region of interest" description="Disordered" evidence="4">
    <location>
        <begin position="59"/>
        <end position="106"/>
    </location>
</feature>
<comment type="caution">
    <text evidence="7">The sequence shown here is derived from an EMBL/GenBank/DDBJ whole genome shotgun (WGS) entry which is preliminary data.</text>
</comment>
<evidence type="ECO:0000256" key="3">
    <source>
        <dbReference type="ARBA" id="ARBA00023125"/>
    </source>
</evidence>
<evidence type="ECO:0000259" key="6">
    <source>
        <dbReference type="PROSITE" id="PS51194"/>
    </source>
</evidence>
<dbReference type="Pfam" id="PF00271">
    <property type="entry name" value="Helicase_C"/>
    <property type="match status" value="1"/>
</dbReference>
<proteinExistence type="predicted"/>
<dbReference type="SMART" id="SM00490">
    <property type="entry name" value="HELICc"/>
    <property type="match status" value="1"/>
</dbReference>
<dbReference type="EMBL" id="JAHQCS010000179">
    <property type="protein sequence ID" value="MBU9714587.1"/>
    <property type="molecule type" value="Genomic_DNA"/>
</dbReference>